<feature type="transmembrane region" description="Helical" evidence="1">
    <location>
        <begin position="197"/>
        <end position="214"/>
    </location>
</feature>
<evidence type="ECO:0000256" key="1">
    <source>
        <dbReference type="SAM" id="Phobius"/>
    </source>
</evidence>
<dbReference type="AlphaFoldDB" id="A0A7D6VRT9"/>
<dbReference type="RefSeq" id="WP_181602273.1">
    <property type="nucleotide sequence ID" value="NZ_CP059378.1"/>
</dbReference>
<gene>
    <name evidence="2" type="ORF">HZF06_02255</name>
</gene>
<feature type="transmembrane region" description="Helical" evidence="1">
    <location>
        <begin position="89"/>
        <end position="106"/>
    </location>
</feature>
<keyword evidence="1" id="KW-1133">Transmembrane helix</keyword>
<keyword evidence="1" id="KW-0472">Membrane</keyword>
<feature type="transmembrane region" description="Helical" evidence="1">
    <location>
        <begin position="67"/>
        <end position="83"/>
    </location>
</feature>
<feature type="transmembrane region" description="Helical" evidence="1">
    <location>
        <begin position="7"/>
        <end position="25"/>
    </location>
</feature>
<evidence type="ECO:0000313" key="2">
    <source>
        <dbReference type="EMBL" id="QLY80428.1"/>
    </source>
</evidence>
<feature type="transmembrane region" description="Helical" evidence="1">
    <location>
        <begin position="267"/>
        <end position="284"/>
    </location>
</feature>
<feature type="transmembrane region" description="Helical" evidence="1">
    <location>
        <begin position="235"/>
        <end position="255"/>
    </location>
</feature>
<accession>A0A7D6VRT9</accession>
<name>A0A7D6VRT9_9CLOT</name>
<protein>
    <submittedName>
        <fullName evidence="2">Uncharacterized protein</fullName>
    </submittedName>
</protein>
<proteinExistence type="predicted"/>
<evidence type="ECO:0000313" key="3">
    <source>
        <dbReference type="Proteomes" id="UP000512286"/>
    </source>
</evidence>
<sequence length="295" mass="35548">MKKKFSRLFIINILFYLNNGIYLIFGLKMESDSLKQAWTMVPLIFIAIVYDFMDYSWKNNLSIKNKSIADFIIRILAFLAVLYSVENKMVFFILLMILMMITNILIEFDIKKDIHNNNYYKDIKEFDLYENEKLDNLIKRYYYYKNVDLDKCDIDNRYEIDKMFKLEKNETYSKWISFCLMYINLATSDLFKGKIKLFVGLVLLISFFIYTRTSKEKFDYFYRDDKILKRKNIRNNIFLFIGMSTLYIMKVFIIGNTLFELSFKSEMWILVIAVLLFSFSLNESQQILNKFTDKG</sequence>
<reference evidence="2 3" key="1">
    <citation type="submission" date="2020-07" db="EMBL/GenBank/DDBJ databases">
        <title>Electron transfer.</title>
        <authorList>
            <person name="Huang L."/>
            <person name="Liu X."/>
            <person name="Zhou S."/>
        </authorList>
    </citation>
    <scope>NUCLEOTIDE SEQUENCE [LARGE SCALE GENOMIC DNA]</scope>
    <source>
        <strain evidence="2 3">Lx1</strain>
    </source>
</reference>
<dbReference type="KEGG" id="cint:HZF06_02255"/>
<organism evidence="2 3">
    <name type="scientific">Clostridium intestinale</name>
    <dbReference type="NCBI Taxonomy" id="36845"/>
    <lineage>
        <taxon>Bacteria</taxon>
        <taxon>Bacillati</taxon>
        <taxon>Bacillota</taxon>
        <taxon>Clostridia</taxon>
        <taxon>Eubacteriales</taxon>
        <taxon>Clostridiaceae</taxon>
        <taxon>Clostridium</taxon>
    </lineage>
</organism>
<feature type="transmembrane region" description="Helical" evidence="1">
    <location>
        <begin position="37"/>
        <end position="55"/>
    </location>
</feature>
<dbReference type="EMBL" id="CP059378">
    <property type="protein sequence ID" value="QLY80428.1"/>
    <property type="molecule type" value="Genomic_DNA"/>
</dbReference>
<keyword evidence="1" id="KW-0812">Transmembrane</keyword>
<dbReference type="Proteomes" id="UP000512286">
    <property type="component" value="Chromosome"/>
</dbReference>